<dbReference type="GO" id="GO:0016042">
    <property type="term" value="P:lipid catabolic process"/>
    <property type="evidence" value="ECO:0007669"/>
    <property type="project" value="UniProtKB-UniRule"/>
</dbReference>
<keyword evidence="2 5" id="KW-0378">Hydrolase</keyword>
<dbReference type="FunCoup" id="A0A3Q7EVN4">
    <property type="interactions" value="63"/>
</dbReference>
<dbReference type="InterPro" id="IPR033556">
    <property type="entry name" value="PLA"/>
</dbReference>
<dbReference type="Gene3D" id="3.40.50.1820">
    <property type="entry name" value="alpha/beta hydrolase"/>
    <property type="match status" value="1"/>
</dbReference>
<dbReference type="EC" id="3.1.1.-" evidence="5"/>
<dbReference type="AlphaFoldDB" id="A0A3Q7EVN4"/>
<gene>
    <name evidence="7" type="primary">LOC101262157</name>
</gene>
<comment type="function">
    <text evidence="5">Acylhydrolase that catalyzes the hydrolysis of phospholipids at the sn-1 position.</text>
</comment>
<reference evidence="7" key="1">
    <citation type="journal article" date="2012" name="Nature">
        <title>The tomato genome sequence provides insights into fleshy fruit evolution.</title>
        <authorList>
            <consortium name="Tomato Genome Consortium"/>
        </authorList>
    </citation>
    <scope>NUCLEOTIDE SEQUENCE [LARGE SCALE GENOMIC DNA]</scope>
    <source>
        <strain evidence="7">cv. Heinz 1706</strain>
    </source>
</reference>
<keyword evidence="3 5" id="KW-0442">Lipid degradation</keyword>
<keyword evidence="8" id="KW-1185">Reference proteome</keyword>
<reference evidence="7" key="2">
    <citation type="submission" date="2019-01" db="UniProtKB">
        <authorList>
            <consortium name="EnsemblPlants"/>
        </authorList>
    </citation>
    <scope>IDENTIFICATION</scope>
    <source>
        <strain evidence="7">cv. Heinz 1706</strain>
    </source>
</reference>
<evidence type="ECO:0000256" key="2">
    <source>
        <dbReference type="ARBA" id="ARBA00022801"/>
    </source>
</evidence>
<dbReference type="PANTHER" id="PTHR31828:SF37">
    <property type="entry name" value="PHOSPHOLIPASE A1"/>
    <property type="match status" value="1"/>
</dbReference>
<evidence type="ECO:0000313" key="8">
    <source>
        <dbReference type="Proteomes" id="UP000004994"/>
    </source>
</evidence>
<dbReference type="RefSeq" id="XP_004231490.1">
    <property type="nucleotide sequence ID" value="XM_004231442.5"/>
</dbReference>
<dbReference type="Proteomes" id="UP000004994">
    <property type="component" value="Chromosome 2"/>
</dbReference>
<evidence type="ECO:0000256" key="5">
    <source>
        <dbReference type="RuleBase" id="RU367093"/>
    </source>
</evidence>
<feature type="domain" description="Fungal lipase-type" evidence="6">
    <location>
        <begin position="153"/>
        <end position="304"/>
    </location>
</feature>
<dbReference type="GO" id="GO:0005737">
    <property type="term" value="C:cytoplasm"/>
    <property type="evidence" value="ECO:0007669"/>
    <property type="project" value="UniProtKB-ARBA"/>
</dbReference>
<dbReference type="GO" id="GO:0008970">
    <property type="term" value="F:phospholipase A1 activity"/>
    <property type="evidence" value="ECO:0007669"/>
    <property type="project" value="UniProtKB-UniRule"/>
</dbReference>
<evidence type="ECO:0000256" key="1">
    <source>
        <dbReference type="ARBA" id="ARBA00010701"/>
    </source>
</evidence>
<dbReference type="InParanoid" id="A0A3Q7EVN4"/>
<name>A0A3Q7EVN4_SOLLC</name>
<accession>A0A3Q7EVN4</accession>
<organism evidence="7">
    <name type="scientific">Solanum lycopersicum</name>
    <name type="common">Tomato</name>
    <name type="synonym">Lycopersicon esculentum</name>
    <dbReference type="NCBI Taxonomy" id="4081"/>
    <lineage>
        <taxon>Eukaryota</taxon>
        <taxon>Viridiplantae</taxon>
        <taxon>Streptophyta</taxon>
        <taxon>Embryophyta</taxon>
        <taxon>Tracheophyta</taxon>
        <taxon>Spermatophyta</taxon>
        <taxon>Magnoliopsida</taxon>
        <taxon>eudicotyledons</taxon>
        <taxon>Gunneridae</taxon>
        <taxon>Pentapetalae</taxon>
        <taxon>asterids</taxon>
        <taxon>lamiids</taxon>
        <taxon>Solanales</taxon>
        <taxon>Solanaceae</taxon>
        <taxon>Solanoideae</taxon>
        <taxon>Solaneae</taxon>
        <taxon>Solanum</taxon>
        <taxon>Solanum subgen. Lycopersicon</taxon>
    </lineage>
</organism>
<dbReference type="OrthoDB" id="438440at2759"/>
<dbReference type="FunFam" id="3.40.50.1820:FF:000065">
    <property type="entry name" value="Phospholipase A1-II 3"/>
    <property type="match status" value="1"/>
</dbReference>
<evidence type="ECO:0000256" key="4">
    <source>
        <dbReference type="ARBA" id="ARBA00023098"/>
    </source>
</evidence>
<dbReference type="SUPFAM" id="SSF53474">
    <property type="entry name" value="alpha/beta-Hydrolases"/>
    <property type="match status" value="1"/>
</dbReference>
<dbReference type="Gramene" id="Solyc02g014470.3.1">
    <property type="protein sequence ID" value="Solyc02g014470.3.1"/>
    <property type="gene ID" value="Solyc02g014470.3"/>
</dbReference>
<dbReference type="GeneID" id="101262157"/>
<dbReference type="EnsemblPlants" id="Solyc02g014470.3.1">
    <property type="protein sequence ID" value="Solyc02g014470.3.1"/>
    <property type="gene ID" value="Solyc02g014470.3"/>
</dbReference>
<comment type="similarity">
    <text evidence="1 5">Belongs to the AB hydrolase superfamily. Lipase family.</text>
</comment>
<dbReference type="KEGG" id="sly:101262157"/>
<dbReference type="InterPro" id="IPR002921">
    <property type="entry name" value="Fungal_lipase-type"/>
</dbReference>
<dbReference type="CDD" id="cd00519">
    <property type="entry name" value="Lipase_3"/>
    <property type="match status" value="1"/>
</dbReference>
<keyword evidence="4 5" id="KW-0443">Lipid metabolism</keyword>
<evidence type="ECO:0000256" key="3">
    <source>
        <dbReference type="ARBA" id="ARBA00022963"/>
    </source>
</evidence>
<proteinExistence type="inferred from homology"/>
<dbReference type="InterPro" id="IPR029058">
    <property type="entry name" value="AB_hydrolase_fold"/>
</dbReference>
<dbReference type="PANTHER" id="PTHR31828">
    <property type="entry name" value="PHOSPHOLIPASE A1-IIGAMMA"/>
    <property type="match status" value="1"/>
</dbReference>
<evidence type="ECO:0000259" key="6">
    <source>
        <dbReference type="Pfam" id="PF01764"/>
    </source>
</evidence>
<dbReference type="PaxDb" id="4081-Solyc02g014470.2.1"/>
<evidence type="ECO:0000313" key="7">
    <source>
        <dbReference type="EnsemblPlants" id="Solyc02g014470.3.1"/>
    </source>
</evidence>
<sequence length="410" mass="46999">MRNWFKRKMKKNTEKKDSSIAKRWMLLSGKNNWEGLMDPLDYNLRRYIIHYGEMAQASYDNFNSNKASKNAGNNRYSRNNFFTKVGLDKDHNNPFKYRVTKYLYATSSIQVPEAFIVKSLSRESWSKESNWIGFIAVCTDEGKIALGRREILISWRGTVQTLDWVNDLDFFQVSAPEIFRGNTEPQIHRGWYSIYTSDDPRSPFNNTSVRDQVVEEVKRLVEEYKSEKMSITITGHSMGAAVGTLNAIDIVVNGFNKGCLVTAILFASPRVGDSNFVNAFSKLENLRILRVTNCLDIIPNYPLIDYSEIGVELGIDTTKSKYLKVPGDIRSWHSLEAYMHGVAGYQGANGGFKLEVGRDISLLNKHLNALKDEYCVPTCWWVEKNNGMVQQDDGYWKLMDHEDDDDSVYA</sequence>
<protein>
    <recommendedName>
        <fullName evidence="5">Phospholipase A1</fullName>
        <ecNumber evidence="5">3.1.1.-</ecNumber>
    </recommendedName>
</protein>
<dbReference type="OMA" id="HSIYMSE"/>
<dbReference type="Pfam" id="PF01764">
    <property type="entry name" value="Lipase_3"/>
    <property type="match status" value="1"/>
</dbReference>